<dbReference type="EMBL" id="FO082052">
    <property type="protein sequence ID" value="CCE80978.1"/>
    <property type="molecule type" value="Genomic_DNA"/>
</dbReference>
<reference evidence="1" key="1">
    <citation type="submission" date="2011-10" db="EMBL/GenBank/DDBJ databases">
        <authorList>
            <person name="Genoscope - CEA"/>
        </authorList>
    </citation>
    <scope>NUCLEOTIDE SEQUENCE</scope>
</reference>
<dbReference type="HOGENOM" id="CLU_2171960_0_0_1"/>
<accession>G8YIR8</accession>
<evidence type="ECO:0000313" key="2">
    <source>
        <dbReference type="EMBL" id="CCE80978.1"/>
    </source>
</evidence>
<gene>
    <name evidence="1" type="primary">Piso0_003315</name>
    <name evidence="1" type="ORF">GNLVRS01_PISO0G09620g</name>
    <name evidence="2" type="ORF">GNLVRS01_PISO0H09621g</name>
</gene>
<dbReference type="Proteomes" id="UP000005222">
    <property type="component" value="Chromosome G"/>
</dbReference>
<evidence type="ECO:0000313" key="3">
    <source>
        <dbReference type="Proteomes" id="UP000005222"/>
    </source>
</evidence>
<name>G8YIR8_PICSO</name>
<sequence length="110" mass="11897">MDPDGSLVEAWLNGGPARSMTHSHEWRVRSAVRSAVQLRITQVSYIGSGEDGETAAKRITKLHSLNCRSRSTPVTITLLQTLTSSAQSQGHRGVVGLWTSVAPFVSLDPK</sequence>
<dbReference type="Proteomes" id="UP000005222">
    <property type="component" value="Chromosome H"/>
</dbReference>
<dbReference type="InParanoid" id="G8YIR8"/>
<dbReference type="EMBL" id="FO082053">
    <property type="protein sequence ID" value="CCE80213.1"/>
    <property type="molecule type" value="Genomic_DNA"/>
</dbReference>
<keyword evidence="3" id="KW-1185">Reference proteome</keyword>
<organism evidence="1 3">
    <name type="scientific">Pichia sorbitophila (strain ATCC MYA-4447 / BCRC 22081 / CBS 7064 / NBRC 10061 / NRRL Y-12695)</name>
    <name type="common">Hybrid yeast</name>
    <dbReference type="NCBI Taxonomy" id="559304"/>
    <lineage>
        <taxon>Eukaryota</taxon>
        <taxon>Fungi</taxon>
        <taxon>Dikarya</taxon>
        <taxon>Ascomycota</taxon>
        <taxon>Saccharomycotina</taxon>
        <taxon>Pichiomycetes</taxon>
        <taxon>Debaryomycetaceae</taxon>
        <taxon>Millerozyma</taxon>
    </lineage>
</organism>
<evidence type="ECO:0000313" key="1">
    <source>
        <dbReference type="EMBL" id="CCE80213.1"/>
    </source>
</evidence>
<dbReference type="AlphaFoldDB" id="G8YIR8"/>
<proteinExistence type="predicted"/>
<protein>
    <submittedName>
        <fullName evidence="1">Piso0_003315 protein</fullName>
    </submittedName>
</protein>
<reference evidence="3" key="2">
    <citation type="journal article" date="2012" name="G3 (Bethesda)">
        <title>Pichia sorbitophila, an interspecies yeast hybrid reveals early steps of genome resolution following polyploidization.</title>
        <authorList>
            <person name="Leh Louis V."/>
            <person name="Despons L."/>
            <person name="Friedrich A."/>
            <person name="Martin T."/>
            <person name="Durrens P."/>
            <person name="Casaregola S."/>
            <person name="Neuveglise C."/>
            <person name="Fairhead C."/>
            <person name="Marck C."/>
            <person name="Cruz J.A."/>
            <person name="Straub M.L."/>
            <person name="Kugler V."/>
            <person name="Sacerdot C."/>
            <person name="Uzunov Z."/>
            <person name="Thierry A."/>
            <person name="Weiss S."/>
            <person name="Bleykasten C."/>
            <person name="De Montigny J."/>
            <person name="Jacques N."/>
            <person name="Jung P."/>
            <person name="Lemaire M."/>
            <person name="Mallet S."/>
            <person name="Morel G."/>
            <person name="Richard G.F."/>
            <person name="Sarkar A."/>
            <person name="Savel G."/>
            <person name="Schacherer J."/>
            <person name="Seret M.L."/>
            <person name="Talla E."/>
            <person name="Samson G."/>
            <person name="Jubin C."/>
            <person name="Poulain J."/>
            <person name="Vacherie B."/>
            <person name="Barbe V."/>
            <person name="Pelletier E."/>
            <person name="Sherman D.J."/>
            <person name="Westhof E."/>
            <person name="Weissenbach J."/>
            <person name="Baret P.V."/>
            <person name="Wincker P."/>
            <person name="Gaillardin C."/>
            <person name="Dujon B."/>
            <person name="Souciet J.L."/>
        </authorList>
    </citation>
    <scope>NUCLEOTIDE SEQUENCE [LARGE SCALE GENOMIC DNA]</scope>
    <source>
        <strain evidence="3">ATCC MYA-4447 / BCRC 22081 / CBS 7064 / NBRC 10061 / NRRL Y-12695</strain>
    </source>
</reference>